<protein>
    <submittedName>
        <fullName evidence="1">Uncharacterized protein</fullName>
    </submittedName>
</protein>
<gene>
    <name evidence="1" type="ORF">HHI36_023326</name>
</gene>
<dbReference type="EMBL" id="JABFTP020000186">
    <property type="protein sequence ID" value="KAL3289943.1"/>
    <property type="molecule type" value="Genomic_DNA"/>
</dbReference>
<dbReference type="Proteomes" id="UP001516400">
    <property type="component" value="Unassembled WGS sequence"/>
</dbReference>
<proteinExistence type="predicted"/>
<accession>A0ABD2PGF0</accession>
<name>A0ABD2PGF0_9CUCU</name>
<keyword evidence="2" id="KW-1185">Reference proteome</keyword>
<organism evidence="1 2">
    <name type="scientific">Cryptolaemus montrouzieri</name>
    <dbReference type="NCBI Taxonomy" id="559131"/>
    <lineage>
        <taxon>Eukaryota</taxon>
        <taxon>Metazoa</taxon>
        <taxon>Ecdysozoa</taxon>
        <taxon>Arthropoda</taxon>
        <taxon>Hexapoda</taxon>
        <taxon>Insecta</taxon>
        <taxon>Pterygota</taxon>
        <taxon>Neoptera</taxon>
        <taxon>Endopterygota</taxon>
        <taxon>Coleoptera</taxon>
        <taxon>Polyphaga</taxon>
        <taxon>Cucujiformia</taxon>
        <taxon>Coccinelloidea</taxon>
        <taxon>Coccinellidae</taxon>
        <taxon>Scymninae</taxon>
        <taxon>Scymnini</taxon>
        <taxon>Cryptolaemus</taxon>
    </lineage>
</organism>
<feature type="non-terminal residue" evidence="1">
    <location>
        <position position="86"/>
    </location>
</feature>
<reference evidence="1 2" key="1">
    <citation type="journal article" date="2021" name="BMC Biol.">
        <title>Horizontally acquired antibacterial genes associated with adaptive radiation of ladybird beetles.</title>
        <authorList>
            <person name="Li H.S."/>
            <person name="Tang X.F."/>
            <person name="Huang Y.H."/>
            <person name="Xu Z.Y."/>
            <person name="Chen M.L."/>
            <person name="Du X.Y."/>
            <person name="Qiu B.Y."/>
            <person name="Chen P.T."/>
            <person name="Zhang W."/>
            <person name="Slipinski A."/>
            <person name="Escalona H.E."/>
            <person name="Waterhouse R.M."/>
            <person name="Zwick A."/>
            <person name="Pang H."/>
        </authorList>
    </citation>
    <scope>NUCLEOTIDE SEQUENCE [LARGE SCALE GENOMIC DNA]</scope>
    <source>
        <strain evidence="1">SYSU2018</strain>
    </source>
</reference>
<dbReference type="AlphaFoldDB" id="A0ABD2PGF0"/>
<sequence>MNTSKSGTFPSNALDKSVKVLHRDIENHGKIVGSVVKLCKKSDASCNKANIRRIANGLERRWHLLFLSSLEWQLYLDSLTVRENSR</sequence>
<comment type="caution">
    <text evidence="1">The sequence shown here is derived from an EMBL/GenBank/DDBJ whole genome shotgun (WGS) entry which is preliminary data.</text>
</comment>
<evidence type="ECO:0000313" key="2">
    <source>
        <dbReference type="Proteomes" id="UP001516400"/>
    </source>
</evidence>
<evidence type="ECO:0000313" key="1">
    <source>
        <dbReference type="EMBL" id="KAL3289943.1"/>
    </source>
</evidence>